<evidence type="ECO:0000313" key="2">
    <source>
        <dbReference type="EMBL" id="MQL69049.1"/>
    </source>
</evidence>
<comment type="caution">
    <text evidence="2">The sequence shown here is derived from an EMBL/GenBank/DDBJ whole genome shotgun (WGS) entry which is preliminary data.</text>
</comment>
<dbReference type="AlphaFoldDB" id="A0A843TKC2"/>
<dbReference type="EMBL" id="NMUH01000028">
    <property type="protein sequence ID" value="MQL69049.1"/>
    <property type="molecule type" value="Genomic_DNA"/>
</dbReference>
<proteinExistence type="predicted"/>
<accession>A0A843TKC2</accession>
<feature type="region of interest" description="Disordered" evidence="1">
    <location>
        <begin position="83"/>
        <end position="106"/>
    </location>
</feature>
<gene>
    <name evidence="2" type="ORF">Taro_001372</name>
</gene>
<protein>
    <submittedName>
        <fullName evidence="2">Uncharacterized protein</fullName>
    </submittedName>
</protein>
<name>A0A843TKC2_COLES</name>
<evidence type="ECO:0000256" key="1">
    <source>
        <dbReference type="SAM" id="MobiDB-lite"/>
    </source>
</evidence>
<evidence type="ECO:0000313" key="3">
    <source>
        <dbReference type="Proteomes" id="UP000652761"/>
    </source>
</evidence>
<organism evidence="2 3">
    <name type="scientific">Colocasia esculenta</name>
    <name type="common">Wild taro</name>
    <name type="synonym">Arum esculentum</name>
    <dbReference type="NCBI Taxonomy" id="4460"/>
    <lineage>
        <taxon>Eukaryota</taxon>
        <taxon>Viridiplantae</taxon>
        <taxon>Streptophyta</taxon>
        <taxon>Embryophyta</taxon>
        <taxon>Tracheophyta</taxon>
        <taxon>Spermatophyta</taxon>
        <taxon>Magnoliopsida</taxon>
        <taxon>Liliopsida</taxon>
        <taxon>Araceae</taxon>
        <taxon>Aroideae</taxon>
        <taxon>Colocasieae</taxon>
        <taxon>Colocasia</taxon>
    </lineage>
</organism>
<keyword evidence="3" id="KW-1185">Reference proteome</keyword>
<dbReference type="Proteomes" id="UP000652761">
    <property type="component" value="Unassembled WGS sequence"/>
</dbReference>
<sequence>MDANTNSGVQRYGRQLLWPACAAELQTSETRFEPKFGLSHFSLHLARGEIEERKTLEKPVRKTHFSTLKSDPLDLDPASPCCKEVAGPTRKASPTSPRRGDHPGARRKAIQRAFLQLLGTAQGVLDPPIHPRFRARVCVSAQTWFDGKVLGCPVYAWRPSTMPLTLSQRPETAVEFFWIEQ</sequence>
<reference evidence="2" key="1">
    <citation type="submission" date="2017-07" db="EMBL/GenBank/DDBJ databases">
        <title>Taro Niue Genome Assembly and Annotation.</title>
        <authorList>
            <person name="Atibalentja N."/>
            <person name="Keating K."/>
            <person name="Fields C.J."/>
        </authorList>
    </citation>
    <scope>NUCLEOTIDE SEQUENCE</scope>
    <source>
        <strain evidence="2">Niue_2</strain>
        <tissue evidence="2">Leaf</tissue>
    </source>
</reference>